<dbReference type="GO" id="GO:0016567">
    <property type="term" value="P:protein ubiquitination"/>
    <property type="evidence" value="ECO:0007669"/>
    <property type="project" value="TreeGrafter"/>
</dbReference>
<dbReference type="Pfam" id="PF17979">
    <property type="entry name" value="zf-CRD"/>
    <property type="match status" value="1"/>
</dbReference>
<comment type="subcellular location">
    <subcellularLocation>
        <location evidence="1">Nucleus</location>
    </subcellularLocation>
</comment>
<evidence type="ECO:0000256" key="4">
    <source>
        <dbReference type="ARBA" id="ARBA00023242"/>
    </source>
</evidence>
<keyword evidence="2" id="KW-0808">Transferase</keyword>
<keyword evidence="5" id="KW-0131">Cell cycle</keyword>
<name>A0A2Z6ZY59_9LAMI</name>
<dbReference type="AlphaFoldDB" id="A0A2Z6ZY59"/>
<dbReference type="GO" id="GO:0005634">
    <property type="term" value="C:nucleus"/>
    <property type="evidence" value="ECO:0007669"/>
    <property type="project" value="UniProtKB-SubCell"/>
</dbReference>
<gene>
    <name evidence="7" type="ORF">F511_44315</name>
</gene>
<evidence type="ECO:0000259" key="6">
    <source>
        <dbReference type="Pfam" id="PF17979"/>
    </source>
</evidence>
<keyword evidence="4" id="KW-0539">Nucleus</keyword>
<evidence type="ECO:0000313" key="8">
    <source>
        <dbReference type="Proteomes" id="UP000250235"/>
    </source>
</evidence>
<dbReference type="InterPro" id="IPR040909">
    <property type="entry name" value="CHFR_Znf-CRD"/>
</dbReference>
<dbReference type="EMBL" id="KV021558">
    <property type="protein sequence ID" value="KZV14156.1"/>
    <property type="molecule type" value="Genomic_DNA"/>
</dbReference>
<keyword evidence="8" id="KW-1185">Reference proteome</keyword>
<evidence type="ECO:0000313" key="7">
    <source>
        <dbReference type="EMBL" id="KZV14156.1"/>
    </source>
</evidence>
<reference evidence="7 8" key="1">
    <citation type="journal article" date="2015" name="Proc. Natl. Acad. Sci. U.S.A.">
        <title>The resurrection genome of Boea hygrometrica: A blueprint for survival of dehydration.</title>
        <authorList>
            <person name="Xiao L."/>
            <person name="Yang G."/>
            <person name="Zhang L."/>
            <person name="Yang X."/>
            <person name="Zhao S."/>
            <person name="Ji Z."/>
            <person name="Zhou Q."/>
            <person name="Hu M."/>
            <person name="Wang Y."/>
            <person name="Chen M."/>
            <person name="Xu Y."/>
            <person name="Jin H."/>
            <person name="Xiao X."/>
            <person name="Hu G."/>
            <person name="Bao F."/>
            <person name="Hu Y."/>
            <person name="Wan P."/>
            <person name="Li L."/>
            <person name="Deng X."/>
            <person name="Kuang T."/>
            <person name="Xiang C."/>
            <person name="Zhu J.K."/>
            <person name="Oliver M.J."/>
            <person name="He Y."/>
        </authorList>
    </citation>
    <scope>NUCLEOTIDE SEQUENCE [LARGE SCALE GENOMIC DNA]</scope>
    <source>
        <strain evidence="8">cv. XS01</strain>
    </source>
</reference>
<dbReference type="GO" id="GO:0006511">
    <property type="term" value="P:ubiquitin-dependent protein catabolic process"/>
    <property type="evidence" value="ECO:0007669"/>
    <property type="project" value="TreeGrafter"/>
</dbReference>
<keyword evidence="3" id="KW-0833">Ubl conjugation pathway</keyword>
<dbReference type="OrthoDB" id="1305878at2759"/>
<organism evidence="7 8">
    <name type="scientific">Dorcoceras hygrometricum</name>
    <dbReference type="NCBI Taxonomy" id="472368"/>
    <lineage>
        <taxon>Eukaryota</taxon>
        <taxon>Viridiplantae</taxon>
        <taxon>Streptophyta</taxon>
        <taxon>Embryophyta</taxon>
        <taxon>Tracheophyta</taxon>
        <taxon>Spermatophyta</taxon>
        <taxon>Magnoliopsida</taxon>
        <taxon>eudicotyledons</taxon>
        <taxon>Gunneridae</taxon>
        <taxon>Pentapetalae</taxon>
        <taxon>asterids</taxon>
        <taxon>lamiids</taxon>
        <taxon>Lamiales</taxon>
        <taxon>Gesneriaceae</taxon>
        <taxon>Didymocarpoideae</taxon>
        <taxon>Trichosporeae</taxon>
        <taxon>Loxocarpinae</taxon>
        <taxon>Dorcoceras</taxon>
    </lineage>
</organism>
<accession>A0A2Z6ZY59</accession>
<evidence type="ECO:0000256" key="5">
    <source>
        <dbReference type="ARBA" id="ARBA00023306"/>
    </source>
</evidence>
<dbReference type="InterPro" id="IPR052256">
    <property type="entry name" value="E3_ubiquitin-ligase_CHFR"/>
</dbReference>
<dbReference type="PANTHER" id="PTHR16079:SF4">
    <property type="entry name" value="E3 UBIQUITIN-PROTEIN LIGASE CHFR"/>
    <property type="match status" value="1"/>
</dbReference>
<feature type="domain" description="E3 ubiquitin-protein ligase CHFR cysteine rich" evidence="6">
    <location>
        <begin position="1"/>
        <end position="119"/>
    </location>
</feature>
<sequence length="170" mass="19476">MMPSRSNATVPQHCIGCDRAFCGAYWHSLGVTGGEIHPVCSREILKPIMERTVSRMPFLVHEKNRHEQDITEKCIRQMGKSLQDVISDWVTKMNNRELDRTRLPLNHSEIINPQTYVCNIYLQRHCIGMTAGMDQHVEHSTIMKNMLGRGTMSVVRRGVPICHDVFTMLS</sequence>
<dbReference type="GO" id="GO:0004842">
    <property type="term" value="F:ubiquitin-protein transferase activity"/>
    <property type="evidence" value="ECO:0007669"/>
    <property type="project" value="TreeGrafter"/>
</dbReference>
<proteinExistence type="predicted"/>
<evidence type="ECO:0000256" key="2">
    <source>
        <dbReference type="ARBA" id="ARBA00022679"/>
    </source>
</evidence>
<evidence type="ECO:0000256" key="3">
    <source>
        <dbReference type="ARBA" id="ARBA00022786"/>
    </source>
</evidence>
<dbReference type="PANTHER" id="PTHR16079">
    <property type="entry name" value="UBIQUITIN LIGASE PROTEIN CHFR"/>
    <property type="match status" value="1"/>
</dbReference>
<evidence type="ECO:0000256" key="1">
    <source>
        <dbReference type="ARBA" id="ARBA00004123"/>
    </source>
</evidence>
<dbReference type="Proteomes" id="UP000250235">
    <property type="component" value="Unassembled WGS sequence"/>
</dbReference>
<protein>
    <recommendedName>
        <fullName evidence="6">E3 ubiquitin-protein ligase CHFR cysteine rich domain-containing protein</fullName>
    </recommendedName>
</protein>